<dbReference type="RefSeq" id="WP_406855322.1">
    <property type="nucleotide sequence ID" value="NZ_CP157484.1"/>
</dbReference>
<gene>
    <name evidence="2" type="ORF">ABEG18_22735</name>
</gene>
<feature type="transmembrane region" description="Helical" evidence="1">
    <location>
        <begin position="40"/>
        <end position="59"/>
    </location>
</feature>
<keyword evidence="1" id="KW-0812">Transmembrane</keyword>
<keyword evidence="1" id="KW-1133">Transmembrane helix</keyword>
<proteinExistence type="predicted"/>
<organism evidence="2">
    <name type="scientific">Alsobacter sp. KACC 23698</name>
    <dbReference type="NCBI Taxonomy" id="3149229"/>
    <lineage>
        <taxon>Bacteria</taxon>
        <taxon>Pseudomonadati</taxon>
        <taxon>Pseudomonadota</taxon>
        <taxon>Alphaproteobacteria</taxon>
        <taxon>Hyphomicrobiales</taxon>
        <taxon>Alsobacteraceae</taxon>
        <taxon>Alsobacter</taxon>
    </lineage>
</organism>
<dbReference type="AlphaFoldDB" id="A0AAU7JEN2"/>
<dbReference type="EMBL" id="CP157484">
    <property type="protein sequence ID" value="XBO38484.1"/>
    <property type="molecule type" value="Genomic_DNA"/>
</dbReference>
<keyword evidence="1" id="KW-0472">Membrane</keyword>
<protein>
    <submittedName>
        <fullName evidence="2">Uncharacterized protein</fullName>
    </submittedName>
</protein>
<feature type="transmembrane region" description="Helical" evidence="1">
    <location>
        <begin position="71"/>
        <end position="97"/>
    </location>
</feature>
<evidence type="ECO:0000256" key="1">
    <source>
        <dbReference type="SAM" id="Phobius"/>
    </source>
</evidence>
<feature type="transmembrane region" description="Helical" evidence="1">
    <location>
        <begin position="6"/>
        <end position="28"/>
    </location>
</feature>
<sequence>MAELFQTGAIVNIVLLVMAAEALAILWFPRRLVAPPSLRPFAVSVAANLAAGAFLALALRSALRAEEWPFIAVWLCAAFIAHAADMAARFGPALLGWSRARRGRALSSTSHLTPGLGGSDP</sequence>
<name>A0AAU7JEN2_9HYPH</name>
<reference evidence="2" key="1">
    <citation type="submission" date="2024-05" db="EMBL/GenBank/DDBJ databases">
        <authorList>
            <person name="Kim S."/>
            <person name="Heo J."/>
            <person name="Choi H."/>
            <person name="Choi Y."/>
            <person name="Kwon S.-W."/>
            <person name="Kim Y."/>
        </authorList>
    </citation>
    <scope>NUCLEOTIDE SEQUENCE</scope>
    <source>
        <strain evidence="2">KACC 23698</strain>
    </source>
</reference>
<accession>A0AAU7JEN2</accession>
<evidence type="ECO:0000313" key="2">
    <source>
        <dbReference type="EMBL" id="XBO38484.1"/>
    </source>
</evidence>